<evidence type="ECO:0000256" key="7">
    <source>
        <dbReference type="SAM" id="Phobius"/>
    </source>
</evidence>
<dbReference type="Pfam" id="PF01544">
    <property type="entry name" value="CorA"/>
    <property type="match status" value="1"/>
</dbReference>
<dbReference type="Proteomes" id="UP000785200">
    <property type="component" value="Unassembled WGS sequence"/>
</dbReference>
<dbReference type="SUPFAM" id="SSF144083">
    <property type="entry name" value="Magnesium transport protein CorA, transmembrane region"/>
    <property type="match status" value="1"/>
</dbReference>
<reference evidence="8" key="1">
    <citation type="submission" date="2019-07" db="EMBL/GenBank/DDBJ databases">
        <title>Hyphodiscus hymeniophilus genome sequencing and assembly.</title>
        <authorList>
            <person name="Kramer G."/>
            <person name="Nodwell J."/>
        </authorList>
    </citation>
    <scope>NUCLEOTIDE SEQUENCE</scope>
    <source>
        <strain evidence="8">ATCC 34498</strain>
    </source>
</reference>
<keyword evidence="9" id="KW-1185">Reference proteome</keyword>
<evidence type="ECO:0000256" key="2">
    <source>
        <dbReference type="ARBA" id="ARBA00009765"/>
    </source>
</evidence>
<organism evidence="8 9">
    <name type="scientific">Hyphodiscus hymeniophilus</name>
    <dbReference type="NCBI Taxonomy" id="353542"/>
    <lineage>
        <taxon>Eukaryota</taxon>
        <taxon>Fungi</taxon>
        <taxon>Dikarya</taxon>
        <taxon>Ascomycota</taxon>
        <taxon>Pezizomycotina</taxon>
        <taxon>Leotiomycetes</taxon>
        <taxon>Helotiales</taxon>
        <taxon>Hyphodiscaceae</taxon>
        <taxon>Hyphodiscus</taxon>
    </lineage>
</organism>
<dbReference type="GO" id="GO:0015095">
    <property type="term" value="F:magnesium ion transmembrane transporter activity"/>
    <property type="evidence" value="ECO:0007669"/>
    <property type="project" value="InterPro"/>
</dbReference>
<sequence length="639" mass="71850">MSDHEDISFDTGYSTPVPELDDHTHNSASVQKPRSRRGTVDTMYSTVAKNLASPDLGAVNDRLKINTRDFEEAIIDEEAGGVSPRPGRLMPDNRSRRGTVTTIDPRSVSPPSSVKAFADARRREREYSSSDANPAKAFPEPRYLEDGNLCRTMSGASGRSLRTRRFTNEDDAKSFASSHKSAEEDVCFPLHDQPHKDNLHIDFEGLEEFIADEEIRDRTPPPNQPQARVFQDLRIQNGAVPKIVTSTSDGDFVELPSMGNSSFYEKDEKHPDTASMHEFGPSQPHADVNRFEYFSSLAESTIHAAEFGDLILPGEDIRSLFTFPEGEENDGAWWLNMNNPTAEEIRVICKAFGVHPLTIEDIGTQEAREKIELFPSYYFACFRSFHADDNPDGRGYQPFNIYVVVFREGTLSFSFSPNDHAANVRKRITTLKDYVALSSDWICYALIDHIVDSFKPIIDQLEQQTDVIEDQVFIARPDDTEPFLRKIGTARKNVMGLMKLLGGKADVLRGFTKRCNADYKVTPRMDIGLYLGDIQDHVVTMMTSLGHFEKMLSRSHTNYLAQLQIDNINQGNSANKMLSKVTVLASILVPLNLVAGLFGMNVEVPFKNVPNLGPFFSIVGFLILWSLFSLLLAKRMRWV</sequence>
<feature type="region of interest" description="Disordered" evidence="6">
    <location>
        <begin position="78"/>
        <end position="117"/>
    </location>
</feature>
<keyword evidence="4 7" id="KW-1133">Transmembrane helix</keyword>
<feature type="transmembrane region" description="Helical" evidence="7">
    <location>
        <begin position="581"/>
        <end position="600"/>
    </location>
</feature>
<dbReference type="Gene3D" id="1.20.58.340">
    <property type="entry name" value="Magnesium transport protein CorA, transmembrane region"/>
    <property type="match status" value="2"/>
</dbReference>
<accession>A0A9P6VIM6</accession>
<dbReference type="Gene3D" id="3.30.460.20">
    <property type="entry name" value="CorA soluble domain-like"/>
    <property type="match status" value="1"/>
</dbReference>
<protein>
    <submittedName>
        <fullName evidence="8">Metal ion transporter</fullName>
    </submittedName>
</protein>
<name>A0A9P6VIM6_9HELO</name>
<evidence type="ECO:0000256" key="6">
    <source>
        <dbReference type="SAM" id="MobiDB-lite"/>
    </source>
</evidence>
<dbReference type="GO" id="GO:0005886">
    <property type="term" value="C:plasma membrane"/>
    <property type="evidence" value="ECO:0007669"/>
    <property type="project" value="TreeGrafter"/>
</dbReference>
<dbReference type="SUPFAM" id="SSF143865">
    <property type="entry name" value="CorA soluble domain-like"/>
    <property type="match status" value="1"/>
</dbReference>
<dbReference type="InterPro" id="IPR045861">
    <property type="entry name" value="CorA_cytoplasmic_dom"/>
</dbReference>
<feature type="transmembrane region" description="Helical" evidence="7">
    <location>
        <begin position="612"/>
        <end position="633"/>
    </location>
</feature>
<feature type="region of interest" description="Disordered" evidence="6">
    <location>
        <begin position="1"/>
        <end position="40"/>
    </location>
</feature>
<comment type="subcellular location">
    <subcellularLocation>
        <location evidence="1">Membrane</location>
        <topology evidence="1">Multi-pass membrane protein</topology>
    </subcellularLocation>
</comment>
<evidence type="ECO:0000256" key="1">
    <source>
        <dbReference type="ARBA" id="ARBA00004141"/>
    </source>
</evidence>
<evidence type="ECO:0000313" key="9">
    <source>
        <dbReference type="Proteomes" id="UP000785200"/>
    </source>
</evidence>
<dbReference type="PANTHER" id="PTHR21535:SF55">
    <property type="entry name" value="MAGNESIUM TRANSPORTER ALR1-RELATED"/>
    <property type="match status" value="1"/>
</dbReference>
<dbReference type="GO" id="GO:0010961">
    <property type="term" value="P:intracellular magnesium ion homeostasis"/>
    <property type="evidence" value="ECO:0007669"/>
    <property type="project" value="TreeGrafter"/>
</dbReference>
<dbReference type="PANTHER" id="PTHR21535">
    <property type="entry name" value="MAGNESIUM AND COBALT TRANSPORT PROTEIN/MITOCHONDRIAL IMPORT INNER MEMBRANE TRANSLOCASE SUBUNIT TIM8"/>
    <property type="match status" value="1"/>
</dbReference>
<comment type="caution">
    <text evidence="8">The sequence shown here is derived from an EMBL/GenBank/DDBJ whole genome shotgun (WGS) entry which is preliminary data.</text>
</comment>
<evidence type="ECO:0000256" key="5">
    <source>
        <dbReference type="ARBA" id="ARBA00023136"/>
    </source>
</evidence>
<dbReference type="FunFam" id="1.20.58.340:FF:000027">
    <property type="entry name" value="CorA family metal ion transporter (Eurofung)"/>
    <property type="match status" value="1"/>
</dbReference>
<keyword evidence="5 7" id="KW-0472">Membrane</keyword>
<evidence type="ECO:0000256" key="3">
    <source>
        <dbReference type="ARBA" id="ARBA00022692"/>
    </source>
</evidence>
<proteinExistence type="inferred from homology"/>
<dbReference type="AlphaFoldDB" id="A0A9P6VIM6"/>
<feature type="compositionally biased region" description="Polar residues" evidence="6">
    <location>
        <begin position="98"/>
        <end position="112"/>
    </location>
</feature>
<dbReference type="EMBL" id="VNKQ01000010">
    <property type="protein sequence ID" value="KAG0648474.1"/>
    <property type="molecule type" value="Genomic_DNA"/>
</dbReference>
<dbReference type="CDD" id="cd12829">
    <property type="entry name" value="Alr1p-like"/>
    <property type="match status" value="1"/>
</dbReference>
<dbReference type="InterPro" id="IPR045863">
    <property type="entry name" value="CorA_TM1_TM2"/>
</dbReference>
<dbReference type="InterPro" id="IPR044089">
    <property type="entry name" value="Alr1-like"/>
</dbReference>
<dbReference type="OrthoDB" id="29879at2759"/>
<evidence type="ECO:0000256" key="4">
    <source>
        <dbReference type="ARBA" id="ARBA00022989"/>
    </source>
</evidence>
<comment type="similarity">
    <text evidence="2">Belongs to the CorA metal ion transporter (MIT) (TC 1.A.35) family.</text>
</comment>
<gene>
    <name evidence="8" type="ORF">D0Z07_5486</name>
</gene>
<keyword evidence="3 7" id="KW-0812">Transmembrane</keyword>
<dbReference type="InterPro" id="IPR002523">
    <property type="entry name" value="MgTranspt_CorA/ZnTranspt_ZntB"/>
</dbReference>
<evidence type="ECO:0000313" key="8">
    <source>
        <dbReference type="EMBL" id="KAG0648474.1"/>
    </source>
</evidence>